<dbReference type="PANTHER" id="PTHR47804">
    <property type="entry name" value="60S RIBOSOMAL PROTEIN L19"/>
    <property type="match status" value="1"/>
</dbReference>
<feature type="transmembrane region" description="Helical" evidence="10">
    <location>
        <begin position="1407"/>
        <end position="1430"/>
    </location>
</feature>
<feature type="repeat" description="WD" evidence="8">
    <location>
        <begin position="252"/>
        <end position="293"/>
    </location>
</feature>
<dbReference type="PANTHER" id="PTHR47804:SF1">
    <property type="entry name" value="DUF2421 DOMAIN-CONTAINING PROTEIN"/>
    <property type="match status" value="1"/>
</dbReference>
<sequence length="2038" mass="222557">MSFTNGVPRHPSNLEGCPRSLTIHSFYVESIWAASPSTSRGQPTQLSSDAKGERLAYAANKSIFLRSIDDPAVAKQYTEHKAQTTVARFSPSGFYVASGDATGLVRVWDCVGDGITKGEYSIINGRINDLAWDGDSQRIIAVGDGKQRYGHCITWDSGNTVGEIYGHTQQINSVSIRQQRPLRAAAAGDDKNLVFYHGAPFKFNTGIRDKHTNYIYGVGFSPDGSTLVSVGADRKIWLYDGKTGEPQRQVGDGEHKGSILGVSWSKDSRKFVTASADKTVKIWDAEAGKVSQTWNIGGEGSTNVNDQQVGVVWPPNRSDNLLISLSLSGDLNYLVEGTPEPRQVVQGHQKNITSLTSFTSSSDSNETLWTGSFDGRVCSWDVPTGAAEEVDGDSHSTYIAGLAPTGEGTGRIYSVAWDDTIRSVDVGAKTYAGSSSKLAGQPKGIAAGDGTVLVGTPESVEIYKDGQKAGDFQPKFPVTTVAAHGSTAAVGGEDSSVQICALSGSSLAPKADIKASRNPVSALAFSPDGSLLAVGDSRGRVLVYKVADGSLVTDRWTAHTARITSVAWKADGTHVVSGSLDTNIFVWSLANPGDWLQVSNAHKEGVNGVAWIAGGSKIASAGADASVKLRQATFVLPRTGQRLKGLVNLRNPYSGSNGSHNDDDERRGLLSGELLVDQSSIRARLRSRVSHVGRWVKQSISSELGIGVLKCSLAYLLGSLATFVPAIASFLGHQDGKHVVATVTVYFHPARSQGSMYKALICALLAFLYAAFISVTSMCVSMFFQDTLNLLPVGHAIVLIVFCGGGLGFVGWTKQRLGDPLVNVACSLASLSTITVLTKEGAVQSGDLSFAKISQVLKMVVMGVIATMAVSFAIFPISARKKLRSNLTIVTDTLATMLALITESFLSGSEEELQTAEYISTAARHKKAYGQLDKLVREAKLEHFVAGTEKEYRLEKKLVRWVQDITHNMGGLRSAALLQFQLLRQTKLAESVHLHGHIPGINGVGATPLLSPWSLHEDRPVLERIDERPEEEGSVLERDQVSLTADSETDHTLLPADIFALFIDHLGPSMRSLAFTLKEIFREIPFKPGPDYKVSINSKFRTSLDRALELYRDSRVEALNTIYRQKEVLKTQPLEVEADLEEVSASCGHFSFSLLEFGEQLKDLLTILDELQLEAEERPHGRSWRWLKFWRRDGDGPARSDTEQPSMESHPVRDDNHQHLDVNPSPHSQNRPASKLQTPGDRPAQTGLAYRIWKSLGVFRRDEVKFAIKVGTGAALYALPSFLSSTRPVYSHWRGEWGLLSYMLVCSMTIGASNTTGYARFLGTCLGAVCAILSWYVSAGNVFTLAFLGLLMATWTSYIILVKGQGPMGRFIMLTYNLSVLYAYSLTQKEGQDDQDEGGDSPVMTEIALHRVVAVLSGCIWGIIITRMIWPISARDRLKDGLSLLWLRMSLIWKRGPLSTMVNTFDSAGFVSPREKLEIERFLSHLESLQASARSELELRSAFPDAAYSNILRRTRSMVDAFFAINLELVKNMTASEGELAILEYTVQERLQLSSRISHLLSVMASSMKLEYPLSDVLPSIEHARDRLLARLFHYRKDPEASRLSTDEDYALLYAYNKIDPAALSRTDSASAAAPSSKNTAPGASATQKSTKALISVPRLDLEPIYTELKAAIGDNWAEYKEATTLFLLGQLNQSEVSARVDHIIGADQKTEHLHNNFICAVIGNLTRDLPDHGVASWVSANDKPSVVSKPTSGDAAEQRLKTEVMQLPPRDRRRLKAIPERDPSETGPNELEEYHLAKQIKLPSQVPASAGGLNKTNWELEIRKRYAQPLASETGEFPDAESIHARMIPICYEESIVSGAGFPCAEFMAIATETFVKEVLSVVFSRTRSNGPSGTINGMMMRKYRQQLEREELAFTRGEIVKDATTGLLPVEAKEASTRKPLGVRDLRLALELGGGVLSHMPLLVDQIMGGYLEDELETDKQDRGGEAADTTYNDSRPNNFTDDMDLDDADSDWEGGTVSDHHQLGALLDDCLSIAA</sequence>
<evidence type="ECO:0000256" key="5">
    <source>
        <dbReference type="ARBA" id="ARBA00022989"/>
    </source>
</evidence>
<feature type="transmembrane region" description="Helical" evidence="10">
    <location>
        <begin position="1343"/>
        <end position="1361"/>
    </location>
</feature>
<dbReference type="SMART" id="SM00320">
    <property type="entry name" value="WD40"/>
    <property type="match status" value="10"/>
</dbReference>
<keyword evidence="6 10" id="KW-0472">Membrane</keyword>
<dbReference type="Gene3D" id="2.130.10.10">
    <property type="entry name" value="YVTN repeat-like/Quinoprotein amine dehydrogenase"/>
    <property type="match status" value="2"/>
</dbReference>
<keyword evidence="14" id="KW-1185">Reference proteome</keyword>
<evidence type="ECO:0000259" key="11">
    <source>
        <dbReference type="Pfam" id="PF12894"/>
    </source>
</evidence>
<dbReference type="InterPro" id="IPR001680">
    <property type="entry name" value="WD40_rpt"/>
</dbReference>
<protein>
    <submittedName>
        <fullName evidence="13">WD40 repeat-like protein</fullName>
    </submittedName>
</protein>
<feature type="compositionally biased region" description="Polar residues" evidence="9">
    <location>
        <begin position="1992"/>
        <end position="2003"/>
    </location>
</feature>
<proteinExistence type="inferred from homology"/>
<feature type="transmembrane region" description="Helical" evidence="10">
    <location>
        <begin position="713"/>
        <end position="731"/>
    </location>
</feature>
<evidence type="ECO:0000256" key="7">
    <source>
        <dbReference type="ARBA" id="ARBA00038366"/>
    </source>
</evidence>
<dbReference type="GO" id="GO:0070461">
    <property type="term" value="C:SAGA-type complex"/>
    <property type="evidence" value="ECO:0007669"/>
    <property type="project" value="InterPro"/>
</dbReference>
<evidence type="ECO:0000313" key="13">
    <source>
        <dbReference type="EMBL" id="PLB50480.1"/>
    </source>
</evidence>
<dbReference type="Pfam" id="PF12894">
    <property type="entry name" value="ANAPC4_WD40"/>
    <property type="match status" value="1"/>
</dbReference>
<dbReference type="InterPro" id="IPR052430">
    <property type="entry name" value="IVT-Associated"/>
</dbReference>
<feature type="compositionally biased region" description="Polar residues" evidence="9">
    <location>
        <begin position="1225"/>
        <end position="1237"/>
    </location>
</feature>
<dbReference type="Proteomes" id="UP000234275">
    <property type="component" value="Unassembled WGS sequence"/>
</dbReference>
<dbReference type="InterPro" id="IPR011047">
    <property type="entry name" value="Quinoprotein_ADH-like_sf"/>
</dbReference>
<feature type="repeat" description="WD" evidence="8">
    <location>
        <begin position="513"/>
        <end position="554"/>
    </location>
</feature>
<feature type="domain" description="Anaphase-promoting complex subunit 4-like WD40" evidence="11">
    <location>
        <begin position="489"/>
        <end position="569"/>
    </location>
</feature>
<keyword evidence="5 10" id="KW-1133">Transmembrane helix</keyword>
<dbReference type="RefSeq" id="XP_024705782.1">
    <property type="nucleotide sequence ID" value="XM_024850737.1"/>
</dbReference>
<feature type="transmembrane region" description="Helical" evidence="10">
    <location>
        <begin position="857"/>
        <end position="877"/>
    </location>
</feature>
<feature type="region of interest" description="Disordered" evidence="9">
    <location>
        <begin position="1980"/>
        <end position="2010"/>
    </location>
</feature>
<feature type="transmembrane region" description="Helical" evidence="10">
    <location>
        <begin position="759"/>
        <end position="784"/>
    </location>
</feature>
<dbReference type="GO" id="GO:0003779">
    <property type="term" value="F:actin binding"/>
    <property type="evidence" value="ECO:0007669"/>
    <property type="project" value="UniProtKB-ARBA"/>
</dbReference>
<dbReference type="GO" id="GO:0016020">
    <property type="term" value="C:membrane"/>
    <property type="evidence" value="ECO:0007669"/>
    <property type="project" value="UniProtKB-SubCell"/>
</dbReference>
<accession>A0A2I2GC72</accession>
<dbReference type="CDD" id="cd00200">
    <property type="entry name" value="WD40"/>
    <property type="match status" value="1"/>
</dbReference>
<comment type="similarity">
    <text evidence="7">Belongs to the WD repeat AIP1 family.</text>
</comment>
<dbReference type="OrthoDB" id="68611at2759"/>
<dbReference type="InterPro" id="IPR015943">
    <property type="entry name" value="WD40/YVTN_repeat-like_dom_sf"/>
</dbReference>
<feature type="transmembrane region" description="Helical" evidence="10">
    <location>
        <begin position="1319"/>
        <end position="1337"/>
    </location>
</feature>
<evidence type="ECO:0000256" key="1">
    <source>
        <dbReference type="ARBA" id="ARBA00004141"/>
    </source>
</evidence>
<feature type="repeat" description="WD" evidence="8">
    <location>
        <begin position="77"/>
        <end position="109"/>
    </location>
</feature>
<dbReference type="GeneID" id="36558436"/>
<feature type="transmembrane region" description="Helical" evidence="10">
    <location>
        <begin position="820"/>
        <end position="837"/>
    </location>
</feature>
<feature type="repeat" description="WD" evidence="8">
    <location>
        <begin position="556"/>
        <end position="589"/>
    </location>
</feature>
<dbReference type="SUPFAM" id="SSF63829">
    <property type="entry name" value="Calcium-dependent phosphotriesterase"/>
    <property type="match status" value="1"/>
</dbReference>
<dbReference type="Pfam" id="PF12767">
    <property type="entry name" value="SAGA-Tad1"/>
    <property type="match status" value="1"/>
</dbReference>
<comment type="subcellular location">
    <subcellularLocation>
        <location evidence="1">Membrane</location>
        <topology evidence="1">Multi-pass membrane protein</topology>
    </subcellularLocation>
</comment>
<feature type="region of interest" description="Disordered" evidence="9">
    <location>
        <begin position="1196"/>
        <end position="1243"/>
    </location>
</feature>
<dbReference type="GO" id="GO:0030029">
    <property type="term" value="P:actin filament-based process"/>
    <property type="evidence" value="ECO:0007669"/>
    <property type="project" value="UniProtKB-ARBA"/>
</dbReference>
<feature type="repeat" description="WD" evidence="8">
    <location>
        <begin position="208"/>
        <end position="249"/>
    </location>
</feature>
<dbReference type="VEuPathDB" id="FungiDB:P170DRAFT_445775"/>
<dbReference type="InterPro" id="IPR024738">
    <property type="entry name" value="Hfi1/Tada1"/>
</dbReference>
<keyword evidence="3 10" id="KW-0812">Transmembrane</keyword>
<evidence type="ECO:0000256" key="2">
    <source>
        <dbReference type="ARBA" id="ARBA00022574"/>
    </source>
</evidence>
<gene>
    <name evidence="13" type="ORF">P170DRAFT_445775</name>
</gene>
<dbReference type="SUPFAM" id="SSF50998">
    <property type="entry name" value="Quinoprotein alcohol dehydrogenase-like"/>
    <property type="match status" value="1"/>
</dbReference>
<evidence type="ECO:0000256" key="9">
    <source>
        <dbReference type="SAM" id="MobiDB-lite"/>
    </source>
</evidence>
<feature type="compositionally biased region" description="Basic and acidic residues" evidence="9">
    <location>
        <begin position="1210"/>
        <end position="1220"/>
    </location>
</feature>
<dbReference type="Pfam" id="PF13515">
    <property type="entry name" value="FUSC_2"/>
    <property type="match status" value="1"/>
</dbReference>
<feature type="transmembrane region" description="Helical" evidence="10">
    <location>
        <begin position="790"/>
        <end position="813"/>
    </location>
</feature>
<evidence type="ECO:0000256" key="8">
    <source>
        <dbReference type="PROSITE-ProRule" id="PRU00221"/>
    </source>
</evidence>
<evidence type="ECO:0000256" key="3">
    <source>
        <dbReference type="ARBA" id="ARBA00022692"/>
    </source>
</evidence>
<evidence type="ECO:0000256" key="6">
    <source>
        <dbReference type="ARBA" id="ARBA00023136"/>
    </source>
</evidence>
<dbReference type="PROSITE" id="PS50082">
    <property type="entry name" value="WD_REPEATS_2"/>
    <property type="match status" value="5"/>
</dbReference>
<name>A0A2I2GC72_9EURO</name>
<keyword evidence="2 8" id="KW-0853">WD repeat</keyword>
<dbReference type="InterPro" id="IPR019775">
    <property type="entry name" value="WD40_repeat_CS"/>
</dbReference>
<dbReference type="STRING" id="1392250.A0A2I2GC72"/>
<dbReference type="InterPro" id="IPR024977">
    <property type="entry name" value="Apc4-like_WD40_dom"/>
</dbReference>
<dbReference type="FunFam" id="2.130.10.10:FF:000102">
    <property type="entry name" value="Actin-interacting protein 1"/>
    <property type="match status" value="1"/>
</dbReference>
<comment type="caution">
    <text evidence="13">The sequence shown here is derived from an EMBL/GenBank/DDBJ whole genome shotgun (WGS) entry which is preliminary data.</text>
</comment>
<dbReference type="PROSITE" id="PS00678">
    <property type="entry name" value="WD_REPEATS_1"/>
    <property type="match status" value="1"/>
</dbReference>
<dbReference type="InterPro" id="IPR049453">
    <property type="entry name" value="Memb_transporter_dom"/>
</dbReference>
<dbReference type="PROSITE" id="PS50294">
    <property type="entry name" value="WD_REPEATS_REGION"/>
    <property type="match status" value="4"/>
</dbReference>
<feature type="domain" description="Integral membrane bound transporter" evidence="12">
    <location>
        <begin position="1289"/>
        <end position="1425"/>
    </location>
</feature>
<dbReference type="Pfam" id="PF00400">
    <property type="entry name" value="WD40"/>
    <property type="match status" value="5"/>
</dbReference>
<evidence type="ECO:0000256" key="4">
    <source>
        <dbReference type="ARBA" id="ARBA00022737"/>
    </source>
</evidence>
<organism evidence="13 14">
    <name type="scientific">Aspergillus steynii IBT 23096</name>
    <dbReference type="NCBI Taxonomy" id="1392250"/>
    <lineage>
        <taxon>Eukaryota</taxon>
        <taxon>Fungi</taxon>
        <taxon>Dikarya</taxon>
        <taxon>Ascomycota</taxon>
        <taxon>Pezizomycotina</taxon>
        <taxon>Eurotiomycetes</taxon>
        <taxon>Eurotiomycetidae</taxon>
        <taxon>Eurotiales</taxon>
        <taxon>Aspergillaceae</taxon>
        <taxon>Aspergillus</taxon>
        <taxon>Aspergillus subgen. Circumdati</taxon>
    </lineage>
</organism>
<dbReference type="FunFam" id="2.130.10.10:FF:000167">
    <property type="entry name" value="Actin-interacting protein 1"/>
    <property type="match status" value="1"/>
</dbReference>
<dbReference type="EMBL" id="MSFO01000003">
    <property type="protein sequence ID" value="PLB50480.1"/>
    <property type="molecule type" value="Genomic_DNA"/>
</dbReference>
<keyword evidence="4" id="KW-0677">Repeat</keyword>
<evidence type="ECO:0000313" key="14">
    <source>
        <dbReference type="Proteomes" id="UP000234275"/>
    </source>
</evidence>
<evidence type="ECO:0000259" key="12">
    <source>
        <dbReference type="Pfam" id="PF13515"/>
    </source>
</evidence>
<evidence type="ECO:0000256" key="10">
    <source>
        <dbReference type="SAM" id="Phobius"/>
    </source>
</evidence>
<reference evidence="13 14" key="1">
    <citation type="submission" date="2016-12" db="EMBL/GenBank/DDBJ databases">
        <title>The genomes of Aspergillus section Nigri reveals drivers in fungal speciation.</title>
        <authorList>
            <consortium name="DOE Joint Genome Institute"/>
            <person name="Vesth T.C."/>
            <person name="Nybo J."/>
            <person name="Theobald S."/>
            <person name="Brandl J."/>
            <person name="Frisvad J.C."/>
            <person name="Nielsen K.F."/>
            <person name="Lyhne E.K."/>
            <person name="Kogle M.E."/>
            <person name="Kuo A."/>
            <person name="Riley R."/>
            <person name="Clum A."/>
            <person name="Nolan M."/>
            <person name="Lipzen A."/>
            <person name="Salamov A."/>
            <person name="Henrissat B."/>
            <person name="Wiebenga A."/>
            <person name="De Vries R.P."/>
            <person name="Grigoriev I.V."/>
            <person name="Mortensen U.H."/>
            <person name="Andersen M.R."/>
            <person name="Baker S.E."/>
        </authorList>
    </citation>
    <scope>NUCLEOTIDE SEQUENCE [LARGE SCALE GENOMIC DNA]</scope>
    <source>
        <strain evidence="13 14">IBT 23096</strain>
    </source>
</reference>